<reference evidence="7 8" key="2">
    <citation type="journal article" date="2018" name="Plant J.">
        <title>The Physcomitrella patens chromosome-scale assembly reveals moss genome structure and evolution.</title>
        <authorList>
            <person name="Lang D."/>
            <person name="Ullrich K.K."/>
            <person name="Murat F."/>
            <person name="Fuchs J."/>
            <person name="Jenkins J."/>
            <person name="Haas F.B."/>
            <person name="Piednoel M."/>
            <person name="Gundlach H."/>
            <person name="Van Bel M."/>
            <person name="Meyberg R."/>
            <person name="Vives C."/>
            <person name="Morata J."/>
            <person name="Symeonidi A."/>
            <person name="Hiss M."/>
            <person name="Muchero W."/>
            <person name="Kamisugi Y."/>
            <person name="Saleh O."/>
            <person name="Blanc G."/>
            <person name="Decker E.L."/>
            <person name="van Gessel N."/>
            <person name="Grimwood J."/>
            <person name="Hayes R.D."/>
            <person name="Graham S.W."/>
            <person name="Gunter L.E."/>
            <person name="McDaniel S.F."/>
            <person name="Hoernstein S.N.W."/>
            <person name="Larsson A."/>
            <person name="Li F.W."/>
            <person name="Perroud P.F."/>
            <person name="Phillips J."/>
            <person name="Ranjan P."/>
            <person name="Rokshar D.S."/>
            <person name="Rothfels C.J."/>
            <person name="Schneider L."/>
            <person name="Shu S."/>
            <person name="Stevenson D.W."/>
            <person name="Thummler F."/>
            <person name="Tillich M."/>
            <person name="Villarreal Aguilar J.C."/>
            <person name="Widiez T."/>
            <person name="Wong G.K."/>
            <person name="Wymore A."/>
            <person name="Zhang Y."/>
            <person name="Zimmer A.D."/>
            <person name="Quatrano R.S."/>
            <person name="Mayer K.F.X."/>
            <person name="Goodstein D."/>
            <person name="Casacuberta J.M."/>
            <person name="Vandepoele K."/>
            <person name="Reski R."/>
            <person name="Cuming A.C."/>
            <person name="Tuskan G.A."/>
            <person name="Maumus F."/>
            <person name="Salse J."/>
            <person name="Schmutz J."/>
            <person name="Rensing S.A."/>
        </authorList>
    </citation>
    <scope>NUCLEOTIDE SEQUENCE [LARGE SCALE GENOMIC DNA]</scope>
    <source>
        <strain evidence="7 8">cv. Gransden 2004</strain>
    </source>
</reference>
<evidence type="ECO:0000313" key="7">
    <source>
        <dbReference type="EnsemblPlants" id="Pp3c2_33790V3.3"/>
    </source>
</evidence>
<dbReference type="GO" id="GO:0005525">
    <property type="term" value="F:GTP binding"/>
    <property type="evidence" value="ECO:0000318"/>
    <property type="project" value="GO_Central"/>
</dbReference>
<feature type="compositionally biased region" description="Basic and acidic residues" evidence="5">
    <location>
        <begin position="14"/>
        <end position="25"/>
    </location>
</feature>
<keyword evidence="3" id="KW-0342">GTP-binding</keyword>
<dbReference type="Gene3D" id="1.20.1000.10">
    <property type="entry name" value="Guanylate-binding protein, C-terminal domain"/>
    <property type="match status" value="1"/>
</dbReference>
<dbReference type="InterPro" id="IPR036543">
    <property type="entry name" value="Guanylate-bd_C_sf"/>
</dbReference>
<dbReference type="SUPFAM" id="SSF48340">
    <property type="entry name" value="Interferon-induced guanylate-binding protein 1 (GBP1), C-terminal domain"/>
    <property type="match status" value="2"/>
</dbReference>
<dbReference type="FunCoup" id="A0A7I4D3V2">
    <property type="interactions" value="1001"/>
</dbReference>
<gene>
    <name evidence="7" type="primary">LOC112278363</name>
</gene>
<feature type="domain" description="GB1/RHD3-type G" evidence="6">
    <location>
        <begin position="76"/>
        <end position="320"/>
    </location>
</feature>
<organism evidence="7 8">
    <name type="scientific">Physcomitrium patens</name>
    <name type="common">Spreading-leaved earth moss</name>
    <name type="synonym">Physcomitrella patens</name>
    <dbReference type="NCBI Taxonomy" id="3218"/>
    <lineage>
        <taxon>Eukaryota</taxon>
        <taxon>Viridiplantae</taxon>
        <taxon>Streptophyta</taxon>
        <taxon>Embryophyta</taxon>
        <taxon>Bryophyta</taxon>
        <taxon>Bryophytina</taxon>
        <taxon>Bryopsida</taxon>
        <taxon>Funariidae</taxon>
        <taxon>Funariales</taxon>
        <taxon>Funariaceae</taxon>
        <taxon>Physcomitrium</taxon>
    </lineage>
</organism>
<dbReference type="Pfam" id="PF02263">
    <property type="entry name" value="GBP"/>
    <property type="match status" value="1"/>
</dbReference>
<comment type="similarity">
    <text evidence="4">Belongs to the TRAFAC class dynamin-like GTPase superfamily. GB1/RHD3 GTPase family.</text>
</comment>
<keyword evidence="8" id="KW-1185">Reference proteome</keyword>
<dbReference type="InterPro" id="IPR003191">
    <property type="entry name" value="Guanylate-bd/ATL_C"/>
</dbReference>
<dbReference type="InterPro" id="IPR027417">
    <property type="entry name" value="P-loop_NTPase"/>
</dbReference>
<feature type="compositionally biased region" description="Basic and acidic residues" evidence="5">
    <location>
        <begin position="808"/>
        <end position="824"/>
    </location>
</feature>
<feature type="region of interest" description="Disordered" evidence="5">
    <location>
        <begin position="796"/>
        <end position="824"/>
    </location>
</feature>
<evidence type="ECO:0000256" key="5">
    <source>
        <dbReference type="SAM" id="MobiDB-lite"/>
    </source>
</evidence>
<protein>
    <recommendedName>
        <fullName evidence="6">GB1/RHD3-type G domain-containing protein</fullName>
    </recommendedName>
</protein>
<evidence type="ECO:0000256" key="4">
    <source>
        <dbReference type="PROSITE-ProRule" id="PRU01052"/>
    </source>
</evidence>
<dbReference type="AlphaFoldDB" id="A0A7I4D3V2"/>
<dbReference type="PANTHER" id="PTHR10751">
    <property type="entry name" value="GUANYLATE BINDING PROTEIN"/>
    <property type="match status" value="1"/>
</dbReference>
<dbReference type="Proteomes" id="UP000006727">
    <property type="component" value="Chromosome 2"/>
</dbReference>
<reference evidence="7" key="3">
    <citation type="submission" date="2020-12" db="UniProtKB">
        <authorList>
            <consortium name="EnsemblPlants"/>
        </authorList>
    </citation>
    <scope>IDENTIFICATION</scope>
</reference>
<dbReference type="CDD" id="cd01851">
    <property type="entry name" value="GBP"/>
    <property type="match status" value="1"/>
</dbReference>
<dbReference type="FunFam" id="3.40.50.300:FF:000723">
    <property type="entry name" value="Guanylate-binding family protein"/>
    <property type="match status" value="1"/>
</dbReference>
<dbReference type="Gene3D" id="3.40.50.300">
    <property type="entry name" value="P-loop containing nucleotide triphosphate hydrolases"/>
    <property type="match status" value="1"/>
</dbReference>
<dbReference type="InterPro" id="IPR030386">
    <property type="entry name" value="G_GB1_RHD3_dom"/>
</dbReference>
<evidence type="ECO:0000313" key="8">
    <source>
        <dbReference type="Proteomes" id="UP000006727"/>
    </source>
</evidence>
<evidence type="ECO:0000259" key="6">
    <source>
        <dbReference type="PROSITE" id="PS51715"/>
    </source>
</evidence>
<evidence type="ECO:0000256" key="2">
    <source>
        <dbReference type="ARBA" id="ARBA00022801"/>
    </source>
</evidence>
<dbReference type="InterPro" id="IPR015894">
    <property type="entry name" value="Guanylate-bd_N"/>
</dbReference>
<feature type="region of interest" description="Disordered" evidence="5">
    <location>
        <begin position="1"/>
        <end position="27"/>
    </location>
</feature>
<name>A0A7I4D3V2_PHYPA</name>
<dbReference type="Pfam" id="PF02841">
    <property type="entry name" value="GBP_C"/>
    <property type="match status" value="2"/>
</dbReference>
<dbReference type="SUPFAM" id="SSF52540">
    <property type="entry name" value="P-loop containing nucleoside triphosphate hydrolases"/>
    <property type="match status" value="1"/>
</dbReference>
<dbReference type="EMBL" id="ABEU02000002">
    <property type="status" value="NOT_ANNOTATED_CDS"/>
    <property type="molecule type" value="Genomic_DNA"/>
</dbReference>
<dbReference type="InParanoid" id="A0A7I4D3V2"/>
<dbReference type="PROSITE" id="PS51715">
    <property type="entry name" value="G_GB1_RHD3"/>
    <property type="match status" value="1"/>
</dbReference>
<reference evidence="7 8" key="1">
    <citation type="journal article" date="2008" name="Science">
        <title>The Physcomitrella genome reveals evolutionary insights into the conquest of land by plants.</title>
        <authorList>
            <person name="Rensing S."/>
            <person name="Lang D."/>
            <person name="Zimmer A."/>
            <person name="Terry A."/>
            <person name="Salamov A."/>
            <person name="Shapiro H."/>
            <person name="Nishiyama T."/>
            <person name="Perroud P.-F."/>
            <person name="Lindquist E."/>
            <person name="Kamisugi Y."/>
            <person name="Tanahashi T."/>
            <person name="Sakakibara K."/>
            <person name="Fujita T."/>
            <person name="Oishi K."/>
            <person name="Shin-I T."/>
            <person name="Kuroki Y."/>
            <person name="Toyoda A."/>
            <person name="Suzuki Y."/>
            <person name="Hashimoto A."/>
            <person name="Yamaguchi K."/>
            <person name="Sugano A."/>
            <person name="Kohara Y."/>
            <person name="Fujiyama A."/>
            <person name="Anterola A."/>
            <person name="Aoki S."/>
            <person name="Ashton N."/>
            <person name="Barbazuk W.B."/>
            <person name="Barker E."/>
            <person name="Bennetzen J."/>
            <person name="Bezanilla M."/>
            <person name="Blankenship R."/>
            <person name="Cho S.H."/>
            <person name="Dutcher S."/>
            <person name="Estelle M."/>
            <person name="Fawcett J.A."/>
            <person name="Gundlach H."/>
            <person name="Hanada K."/>
            <person name="Heyl A."/>
            <person name="Hicks K.A."/>
            <person name="Hugh J."/>
            <person name="Lohr M."/>
            <person name="Mayer K."/>
            <person name="Melkozernov A."/>
            <person name="Murata T."/>
            <person name="Nelson D."/>
            <person name="Pils B."/>
            <person name="Prigge M."/>
            <person name="Reiss B."/>
            <person name="Renner T."/>
            <person name="Rombauts S."/>
            <person name="Rushton P."/>
            <person name="Sanderfoot A."/>
            <person name="Schween G."/>
            <person name="Shiu S.-H."/>
            <person name="Stueber K."/>
            <person name="Theodoulou F.L."/>
            <person name="Tu H."/>
            <person name="Van de Peer Y."/>
            <person name="Verrier P.J."/>
            <person name="Waters E."/>
            <person name="Wood A."/>
            <person name="Yang L."/>
            <person name="Cove D."/>
            <person name="Cuming A."/>
            <person name="Hasebe M."/>
            <person name="Lucas S."/>
            <person name="Mishler D.B."/>
            <person name="Reski R."/>
            <person name="Grigoriev I."/>
            <person name="Quatrano R.S."/>
            <person name="Boore J.L."/>
        </authorList>
    </citation>
    <scope>NUCLEOTIDE SEQUENCE [LARGE SCALE GENOMIC DNA]</scope>
    <source>
        <strain evidence="7 8">cv. Gransden 2004</strain>
    </source>
</reference>
<accession>A0A7I4D3V2</accession>
<proteinExistence type="inferred from homology"/>
<dbReference type="EnsemblPlants" id="Pp3c2_33790V3.3">
    <property type="protein sequence ID" value="Pp3c2_33790V3.3"/>
    <property type="gene ID" value="Pp3c2_33790"/>
</dbReference>
<sequence length="1126" mass="127295">MMSRFGFRTPQKPPKLDEPEPEPEKPVVIQMKRPQYATPTMSGAGGPARPLRLVYCDERGKFKMDPEAVAALHMVKGPLGVVAVCGRARQGKSFILNQLLGRSSGFTVAPTHRPCTKGLWMWSSPLKRTAPDGSEYSLLLLDSEGIDAYDQTGTYSTQIFSLAVLLSSMFVYNQMGGIDEAALDKLSLVTEMTKHIQVRASSSSQAASASEIGQFSPLFLWLLRDFYLDLTEDGRRITPRDYLESALQPIPGSGKAIASKNEIRNSIRALFPERDCFTLVRPLNDEKELQKLDQINMEKMRPEFRAGLDALTKYIFERTRPKQLGSLVMTGPMFAGLTQSFLDAINAGAVPTIATSWQNVEENECRRAHDMAVEKYTQVFNKDVSYDELATLRETHRVKDRELHDINMLCLVDADWPLNVGITEMEAALQEAQEEAVQAAFSVYNSEAVGNGPVRRNYEKQLHATLRRQFEEFKRKSSMEAELKCLRAVGTMEEKLRSACNAPDATFESVIKVLDGMVAEYVAQVSGSVKYQKLVQFMQKSLAGPIHDLVKRASDKAATEYQNLVLKGRSMGERLAFSAKQTEAAQRDAQDWKKRYENIMNDYNRASENAAAQYANVQKKVTSLEEKRATLLTQLESAKKEAFDWQSKYEQNLSVQRAETDRLNSEVASLQNRASTAEARLSALREQSESVKAEAAEWQRKYETVAADTKAAVEKTTAQKERALKQAQLREDSMRAEYTAKISEKEHEVKELQAKLEQGEFRISGLNTRLHELEFKTSDQSEEVINLRSELKRVQHELEGTKSQSISLRRDLEKAEEDKSHAEQRMNECIRRMEEAEHMKKIAERDAKRAIEAAEKSRAEAVVEGREKLETQKLAAERMTEVERIQRRCQVLELERDELVQNLEETRHMQQEAFSRVAALEIQHEEREKEMEDLLSSSREQRAKTVEAFEQLLASERAAKAEASQRAESLSVQIQHMQGQIDNLQGQLTAVRNHETALETRVRGFTDTPPGKSPMGPSRSKRPFQDEGFETSAPDFDNDSSAFKRNKMDHHFDNGSNLHEGDEGGSAATSSEIVETTNYRKLTIAKLKQKMTEAGFGAEVLSTRNPSKKDLLEMYERLILNKPPAH</sequence>
<evidence type="ECO:0000256" key="3">
    <source>
        <dbReference type="ARBA" id="ARBA00023134"/>
    </source>
</evidence>
<keyword evidence="1" id="KW-0547">Nucleotide-binding</keyword>
<evidence type="ECO:0000256" key="1">
    <source>
        <dbReference type="ARBA" id="ARBA00022741"/>
    </source>
</evidence>
<keyword evidence="2" id="KW-0378">Hydrolase</keyword>
<feature type="region of interest" description="Disordered" evidence="5">
    <location>
        <begin position="1003"/>
        <end position="1072"/>
    </location>
</feature>
<dbReference type="GO" id="GO:0003924">
    <property type="term" value="F:GTPase activity"/>
    <property type="evidence" value="ECO:0000318"/>
    <property type="project" value="GO_Central"/>
</dbReference>
<dbReference type="Gramene" id="Pp3c2_33790V3.3">
    <property type="protein sequence ID" value="Pp3c2_33790V3.3"/>
    <property type="gene ID" value="Pp3c2_33790"/>
</dbReference>